<gene>
    <name evidence="1" type="ORF">SCP_0502270</name>
</gene>
<protein>
    <submittedName>
        <fullName evidence="1">Uncharacterized protein</fullName>
    </submittedName>
</protein>
<dbReference type="RefSeq" id="XP_027614093.1">
    <property type="nucleotide sequence ID" value="XM_027758292.1"/>
</dbReference>
<evidence type="ECO:0000313" key="2">
    <source>
        <dbReference type="Proteomes" id="UP000287166"/>
    </source>
</evidence>
<comment type="caution">
    <text evidence="1">The sequence shown here is derived from an EMBL/GenBank/DDBJ whole genome shotgun (WGS) entry which is preliminary data.</text>
</comment>
<organism evidence="1 2">
    <name type="scientific">Sparassis crispa</name>
    <dbReference type="NCBI Taxonomy" id="139825"/>
    <lineage>
        <taxon>Eukaryota</taxon>
        <taxon>Fungi</taxon>
        <taxon>Dikarya</taxon>
        <taxon>Basidiomycota</taxon>
        <taxon>Agaricomycotina</taxon>
        <taxon>Agaricomycetes</taxon>
        <taxon>Polyporales</taxon>
        <taxon>Sparassidaceae</taxon>
        <taxon>Sparassis</taxon>
    </lineage>
</organism>
<dbReference type="GeneID" id="38780097"/>
<dbReference type="Proteomes" id="UP000287166">
    <property type="component" value="Unassembled WGS sequence"/>
</dbReference>
<dbReference type="InParanoid" id="A0A401GLY5"/>
<name>A0A401GLY5_9APHY</name>
<dbReference type="AlphaFoldDB" id="A0A401GLY5"/>
<accession>A0A401GLY5</accession>
<dbReference type="EMBL" id="BFAD01000005">
    <property type="protein sequence ID" value="GBE83180.1"/>
    <property type="molecule type" value="Genomic_DNA"/>
</dbReference>
<reference evidence="1 2" key="1">
    <citation type="journal article" date="2018" name="Sci. Rep.">
        <title>Genome sequence of the cauliflower mushroom Sparassis crispa (Hanabiratake) and its association with beneficial usage.</title>
        <authorList>
            <person name="Kiyama R."/>
            <person name="Furutani Y."/>
            <person name="Kawaguchi K."/>
            <person name="Nakanishi T."/>
        </authorList>
    </citation>
    <scope>NUCLEOTIDE SEQUENCE [LARGE SCALE GENOMIC DNA]</scope>
</reference>
<proteinExistence type="predicted"/>
<sequence>MEEEGGGDEDEESMMPSVHRLGAADIAEKSVNAIGNEPASFDTFIPPLAREPSLQACDDLAPEPPSKCARVEDTVDEDNILSGRFYEEYTHHAVVTAHAHGQMVFATYHERVHEANASEYAPFKDQEEWELAEWLMKNLGQNRIDEYLALPIMQKR</sequence>
<dbReference type="OrthoDB" id="2688393at2759"/>
<evidence type="ECO:0000313" key="1">
    <source>
        <dbReference type="EMBL" id="GBE83180.1"/>
    </source>
</evidence>
<keyword evidence="2" id="KW-1185">Reference proteome</keyword>